<feature type="non-terminal residue" evidence="7">
    <location>
        <position position="1"/>
    </location>
</feature>
<dbReference type="RefSeq" id="WP_311638209.1">
    <property type="nucleotide sequence ID" value="NZ_JAVRFF010000330.1"/>
</dbReference>
<keyword evidence="8" id="KW-1185">Reference proteome</keyword>
<dbReference type="InterPro" id="IPR002227">
    <property type="entry name" value="Tyrosinase_Cu-bd"/>
</dbReference>
<evidence type="ECO:0000313" key="8">
    <source>
        <dbReference type="Proteomes" id="UP001180489"/>
    </source>
</evidence>
<dbReference type="InterPro" id="IPR050316">
    <property type="entry name" value="Tyrosinase/Hemocyanin"/>
</dbReference>
<dbReference type="PROSITE" id="PS00498">
    <property type="entry name" value="TYROSINASE_2"/>
    <property type="match status" value="1"/>
</dbReference>
<keyword evidence="5" id="KW-0186">Copper</keyword>
<comment type="similarity">
    <text evidence="2">Belongs to the tyrosinase family.</text>
</comment>
<name>A0ABU2UYE4_9ACTN</name>
<dbReference type="InterPro" id="IPR008922">
    <property type="entry name" value="Di-copper_centre_dom_sf"/>
</dbReference>
<feature type="non-terminal residue" evidence="7">
    <location>
        <position position="150"/>
    </location>
</feature>
<evidence type="ECO:0000259" key="6">
    <source>
        <dbReference type="PROSITE" id="PS00498"/>
    </source>
</evidence>
<feature type="domain" description="Tyrosinase copper-binding" evidence="6">
    <location>
        <begin position="4"/>
        <end position="15"/>
    </location>
</feature>
<dbReference type="PANTHER" id="PTHR11474:SF76">
    <property type="entry name" value="SHKT DOMAIN-CONTAINING PROTEIN"/>
    <property type="match status" value="1"/>
</dbReference>
<dbReference type="EMBL" id="JAVRFF010000330">
    <property type="protein sequence ID" value="MDT0478305.1"/>
    <property type="molecule type" value="Genomic_DNA"/>
</dbReference>
<protein>
    <submittedName>
        <fullName evidence="7">Tyrosinase family protein</fullName>
    </submittedName>
</protein>
<evidence type="ECO:0000256" key="1">
    <source>
        <dbReference type="ARBA" id="ARBA00001973"/>
    </source>
</evidence>
<accession>A0ABU2UYE4</accession>
<proteinExistence type="inferred from homology"/>
<keyword evidence="3" id="KW-0479">Metal-binding</keyword>
<dbReference type="Pfam" id="PF00264">
    <property type="entry name" value="Tyrosinase"/>
    <property type="match status" value="1"/>
</dbReference>
<reference evidence="7" key="1">
    <citation type="submission" date="2024-05" db="EMBL/GenBank/DDBJ databases">
        <title>30 novel species of actinomycetes from the DSMZ collection.</title>
        <authorList>
            <person name="Nouioui I."/>
        </authorList>
    </citation>
    <scope>NUCLEOTIDE SEQUENCE</scope>
    <source>
        <strain evidence="7">DSM 41014</strain>
    </source>
</reference>
<organism evidence="7 8">
    <name type="scientific">Streptomyces hintoniae</name>
    <dbReference type="NCBI Taxonomy" id="3075521"/>
    <lineage>
        <taxon>Bacteria</taxon>
        <taxon>Bacillati</taxon>
        <taxon>Actinomycetota</taxon>
        <taxon>Actinomycetes</taxon>
        <taxon>Kitasatosporales</taxon>
        <taxon>Streptomycetaceae</taxon>
        <taxon>Streptomyces</taxon>
    </lineage>
</organism>
<dbReference type="SUPFAM" id="SSF48056">
    <property type="entry name" value="Di-copper centre-containing domain"/>
    <property type="match status" value="1"/>
</dbReference>
<dbReference type="InterPro" id="IPR022739">
    <property type="entry name" value="Polyphenol_oxidase_cen"/>
</dbReference>
<evidence type="ECO:0000256" key="4">
    <source>
        <dbReference type="ARBA" id="ARBA00023002"/>
    </source>
</evidence>
<dbReference type="Gene3D" id="1.10.1280.10">
    <property type="entry name" value="Di-copper center containing domain from catechol oxidase"/>
    <property type="match status" value="1"/>
</dbReference>
<evidence type="ECO:0000256" key="2">
    <source>
        <dbReference type="ARBA" id="ARBA00009928"/>
    </source>
</evidence>
<evidence type="ECO:0000313" key="7">
    <source>
        <dbReference type="EMBL" id="MDT0478305.1"/>
    </source>
</evidence>
<keyword evidence="4" id="KW-0560">Oxidoreductase</keyword>
<dbReference type="Pfam" id="PF12142">
    <property type="entry name" value="PPO1_DWL"/>
    <property type="match status" value="1"/>
</dbReference>
<comment type="cofactor">
    <cofactor evidence="1">
        <name>Cu(2+)</name>
        <dbReference type="ChEBI" id="CHEBI:29036"/>
    </cofactor>
</comment>
<evidence type="ECO:0000256" key="5">
    <source>
        <dbReference type="ARBA" id="ARBA00023008"/>
    </source>
</evidence>
<comment type="caution">
    <text evidence="7">The sequence shown here is derived from an EMBL/GenBank/DDBJ whole genome shotgun (WGS) entry which is preliminary data.</text>
</comment>
<dbReference type="PANTHER" id="PTHR11474">
    <property type="entry name" value="TYROSINASE FAMILY MEMBER"/>
    <property type="match status" value="1"/>
</dbReference>
<dbReference type="Proteomes" id="UP001180489">
    <property type="component" value="Unassembled WGS sequence"/>
</dbReference>
<gene>
    <name evidence="7" type="ORF">RM863_39990</name>
</gene>
<evidence type="ECO:0000256" key="3">
    <source>
        <dbReference type="ARBA" id="ARBA00022723"/>
    </source>
</evidence>
<sequence>AALDPIFWLHHANIDRIWEIWRTMPDRTNTTEAAWLTGVTFHFHDENRATLTETVQEVLDTTTQLSYRYEDITAPVALEALMPTAPAPENPPELVGASDSAIALAGETTNVTFGIAPPIGPLAEEATPASRAFLRIEDVTSPAPVGVTYK</sequence>